<sequence length="104" mass="11622">MMEAQFLNRKRYKKRKKTKIQGDAYSAVGDDENDNKEGNEDGDDQPDRVALRGHAAPSFALRRRGPHLRSVPQPAQSCPHRQIAAQLNLSAAAAVNERQSESRP</sequence>
<feature type="compositionally biased region" description="Basic residues" evidence="1">
    <location>
        <begin position="8"/>
        <end position="19"/>
    </location>
</feature>
<dbReference type="EMBL" id="AMZH03012838">
    <property type="protein sequence ID" value="RRT50312.1"/>
    <property type="molecule type" value="Genomic_DNA"/>
</dbReference>
<accession>A0A444F4R7</accession>
<dbReference type="Proteomes" id="UP000287651">
    <property type="component" value="Unassembled WGS sequence"/>
</dbReference>
<name>A0A444F4R7_ENSVE</name>
<reference evidence="2 3" key="1">
    <citation type="journal article" date="2014" name="Agronomy (Basel)">
        <title>A Draft Genome Sequence for Ensete ventricosum, the Drought-Tolerant Tree Against Hunger.</title>
        <authorList>
            <person name="Harrison J."/>
            <person name="Moore K.A."/>
            <person name="Paszkiewicz K."/>
            <person name="Jones T."/>
            <person name="Grant M."/>
            <person name="Ambacheew D."/>
            <person name="Muzemil S."/>
            <person name="Studholme D.J."/>
        </authorList>
    </citation>
    <scope>NUCLEOTIDE SEQUENCE [LARGE SCALE GENOMIC DNA]</scope>
</reference>
<comment type="caution">
    <text evidence="2">The sequence shown here is derived from an EMBL/GenBank/DDBJ whole genome shotgun (WGS) entry which is preliminary data.</text>
</comment>
<organism evidence="2 3">
    <name type="scientific">Ensete ventricosum</name>
    <name type="common">Abyssinian banana</name>
    <name type="synonym">Musa ensete</name>
    <dbReference type="NCBI Taxonomy" id="4639"/>
    <lineage>
        <taxon>Eukaryota</taxon>
        <taxon>Viridiplantae</taxon>
        <taxon>Streptophyta</taxon>
        <taxon>Embryophyta</taxon>
        <taxon>Tracheophyta</taxon>
        <taxon>Spermatophyta</taxon>
        <taxon>Magnoliopsida</taxon>
        <taxon>Liliopsida</taxon>
        <taxon>Zingiberales</taxon>
        <taxon>Musaceae</taxon>
        <taxon>Ensete</taxon>
    </lineage>
</organism>
<dbReference type="AlphaFoldDB" id="A0A444F4R7"/>
<feature type="region of interest" description="Disordered" evidence="1">
    <location>
        <begin position="1"/>
        <end position="79"/>
    </location>
</feature>
<protein>
    <submittedName>
        <fullName evidence="2">Uncharacterized protein</fullName>
    </submittedName>
</protein>
<evidence type="ECO:0000313" key="2">
    <source>
        <dbReference type="EMBL" id="RRT50312.1"/>
    </source>
</evidence>
<evidence type="ECO:0000313" key="3">
    <source>
        <dbReference type="Proteomes" id="UP000287651"/>
    </source>
</evidence>
<gene>
    <name evidence="2" type="ORF">B296_00038800</name>
</gene>
<feature type="compositionally biased region" description="Basic and acidic residues" evidence="1">
    <location>
        <begin position="35"/>
        <end position="50"/>
    </location>
</feature>
<evidence type="ECO:0000256" key="1">
    <source>
        <dbReference type="SAM" id="MobiDB-lite"/>
    </source>
</evidence>
<proteinExistence type="predicted"/>